<evidence type="ECO:0000313" key="1">
    <source>
        <dbReference type="EMBL" id="TVZ68780.1"/>
    </source>
</evidence>
<dbReference type="EMBL" id="VISQ01000001">
    <property type="protein sequence ID" value="TVZ68780.1"/>
    <property type="molecule type" value="Genomic_DNA"/>
</dbReference>
<dbReference type="Gene3D" id="1.10.260.40">
    <property type="entry name" value="lambda repressor-like DNA-binding domains"/>
    <property type="match status" value="1"/>
</dbReference>
<dbReference type="NCBIfam" id="TIGR04111">
    <property type="entry name" value="BcepMu_gp16"/>
    <property type="match status" value="1"/>
</dbReference>
<dbReference type="InterPro" id="IPR026365">
    <property type="entry name" value="BcepMu_gp16"/>
</dbReference>
<dbReference type="OrthoDB" id="5679056at2"/>
<proteinExistence type="predicted"/>
<accession>A0A559T2F6</accession>
<sequence>MKTPEQVKQHFHQNGWTFTQWAKDNGYSPTDVYRVINGLTKAKYGKGHEIAVKLGLKPPAVA</sequence>
<gene>
    <name evidence="1" type="ORF">FHU10_1236</name>
</gene>
<reference evidence="1" key="2">
    <citation type="submission" date="2019-08" db="EMBL/GenBank/DDBJ databases">
        <title>Investigation of anaerobic lignin degradation for improved lignocellulosic biofuels.</title>
        <authorList>
            <person name="Deangelis K.PhD."/>
        </authorList>
    </citation>
    <scope>NUCLEOTIDE SEQUENCE [LARGE SCALE GENOMIC DNA]</scope>
    <source>
        <strain evidence="1">128R</strain>
    </source>
</reference>
<dbReference type="InterPro" id="IPR010982">
    <property type="entry name" value="Lambda_DNA-bd_dom_sf"/>
</dbReference>
<organism evidence="1">
    <name type="scientific">Serratia fonticola</name>
    <dbReference type="NCBI Taxonomy" id="47917"/>
    <lineage>
        <taxon>Bacteria</taxon>
        <taxon>Pseudomonadati</taxon>
        <taxon>Pseudomonadota</taxon>
        <taxon>Gammaproteobacteria</taxon>
        <taxon>Enterobacterales</taxon>
        <taxon>Yersiniaceae</taxon>
        <taxon>Serratia</taxon>
    </lineage>
</organism>
<comment type="caution">
    <text evidence="1">The sequence shown here is derived from an EMBL/GenBank/DDBJ whole genome shotgun (WGS) entry which is preliminary data.</text>
</comment>
<dbReference type="GO" id="GO:0003677">
    <property type="term" value="F:DNA binding"/>
    <property type="evidence" value="ECO:0007669"/>
    <property type="project" value="InterPro"/>
</dbReference>
<dbReference type="AlphaFoldDB" id="A0A559T2F6"/>
<reference evidence="1" key="1">
    <citation type="submission" date="2019-06" db="EMBL/GenBank/DDBJ databases">
        <authorList>
            <person name="Deangelis K."/>
            <person name="Huntemann M."/>
            <person name="Clum A."/>
            <person name="Pillay M."/>
            <person name="Palaniappan K."/>
            <person name="Varghese N."/>
            <person name="Mikhailova N."/>
            <person name="Stamatis D."/>
            <person name="Reddy T."/>
            <person name="Daum C."/>
            <person name="Shapiro N."/>
            <person name="Ivanova N."/>
            <person name="Kyrpides N."/>
            <person name="Woyke T."/>
        </authorList>
    </citation>
    <scope>NUCLEOTIDE SEQUENCE [LARGE SCALE GENOMIC DNA]</scope>
    <source>
        <strain evidence="1">128R</strain>
    </source>
</reference>
<protein>
    <submittedName>
        <fullName evidence="1">Gp16 family phage-associated protein</fullName>
    </submittedName>
</protein>
<name>A0A559T2F6_SERFO</name>